<keyword evidence="5" id="KW-1185">Reference proteome</keyword>
<gene>
    <name evidence="4" type="primary">ihfB_3</name>
    <name evidence="4" type="ORF">Cva_00272</name>
</gene>
<evidence type="ECO:0000256" key="2">
    <source>
        <dbReference type="ARBA" id="ARBA00023125"/>
    </source>
</evidence>
<dbReference type="Gene3D" id="4.10.520.10">
    <property type="entry name" value="IHF-like DNA-binding proteins"/>
    <property type="match status" value="1"/>
</dbReference>
<proteinExistence type="inferred from homology"/>
<dbReference type="GO" id="GO:0003677">
    <property type="term" value="F:DNA binding"/>
    <property type="evidence" value="ECO:0007669"/>
    <property type="project" value="UniProtKB-KW"/>
</dbReference>
<dbReference type="PROSITE" id="PS00045">
    <property type="entry name" value="HISTONE_LIKE"/>
    <property type="match status" value="1"/>
</dbReference>
<evidence type="ECO:0000313" key="4">
    <source>
        <dbReference type="EMBL" id="GAO97636.1"/>
    </source>
</evidence>
<organism evidence="4 5">
    <name type="scientific">Caedimonas varicaedens</name>
    <dbReference type="NCBI Taxonomy" id="1629334"/>
    <lineage>
        <taxon>Bacteria</taxon>
        <taxon>Pseudomonadati</taxon>
        <taxon>Pseudomonadota</taxon>
        <taxon>Alphaproteobacteria</taxon>
        <taxon>Holosporales</taxon>
        <taxon>Caedimonadaceae</taxon>
        <taxon>Caedimonas</taxon>
    </lineage>
</organism>
<dbReference type="InterPro" id="IPR000119">
    <property type="entry name" value="Hist_DNA-bd"/>
</dbReference>
<dbReference type="AlphaFoldDB" id="A0A0K8MAV5"/>
<reference evidence="4 5" key="1">
    <citation type="submission" date="2015-03" db="EMBL/GenBank/DDBJ databases">
        <title>Caedibacter varicaedens, whole genome shotgun sequence.</title>
        <authorList>
            <person name="Suzuki H."/>
            <person name="Dapper A.L."/>
            <person name="Gibson A.K."/>
            <person name="Jackson C."/>
            <person name="Lee H."/>
            <person name="Pejaver V.R."/>
            <person name="Doak T."/>
            <person name="Lynch M."/>
        </authorList>
    </citation>
    <scope>NUCLEOTIDE SEQUENCE [LARGE SCALE GENOMIC DNA]</scope>
</reference>
<dbReference type="SUPFAM" id="SSF47729">
    <property type="entry name" value="IHF-like DNA-binding proteins"/>
    <property type="match status" value="1"/>
</dbReference>
<dbReference type="CDD" id="cd13836">
    <property type="entry name" value="IHF_B"/>
    <property type="match status" value="1"/>
</dbReference>
<dbReference type="InterPro" id="IPR020816">
    <property type="entry name" value="Histone-like_DNA-bd_CS"/>
</dbReference>
<dbReference type="OrthoDB" id="9804203at2"/>
<name>A0A0K8MAV5_9PROT</name>
<evidence type="ECO:0000313" key="5">
    <source>
        <dbReference type="Proteomes" id="UP000036771"/>
    </source>
</evidence>
<keyword evidence="2" id="KW-0238">DNA-binding</keyword>
<accession>A0A0K8MAV5</accession>
<dbReference type="EMBL" id="BBVC01000013">
    <property type="protein sequence ID" value="GAO97636.1"/>
    <property type="molecule type" value="Genomic_DNA"/>
</dbReference>
<sequence>MNRAQLMASLRLAVGSEISDKQIETLVSLVLKKIVHTVDCDQRVEIRGFGVFCPRVRQSRLGRNPKTGESVSVSTKRILFFKAGKTLKDRLNGKQGERSSCLTP</sequence>
<dbReference type="PANTHER" id="PTHR33175">
    <property type="entry name" value="DNA-BINDING PROTEIN HU"/>
    <property type="match status" value="1"/>
</dbReference>
<comment type="similarity">
    <text evidence="1 3">Belongs to the bacterial histone-like protein family.</text>
</comment>
<dbReference type="Proteomes" id="UP000036771">
    <property type="component" value="Unassembled WGS sequence"/>
</dbReference>
<protein>
    <submittedName>
        <fullName evidence="4">Integration host factor subunit beta</fullName>
    </submittedName>
</protein>
<dbReference type="PRINTS" id="PR01727">
    <property type="entry name" value="DNABINDINGHU"/>
</dbReference>
<dbReference type="SMART" id="SM00411">
    <property type="entry name" value="BHL"/>
    <property type="match status" value="1"/>
</dbReference>
<dbReference type="STRING" id="1629334.Cva_00272"/>
<dbReference type="Pfam" id="PF00216">
    <property type="entry name" value="Bac_DNA_binding"/>
    <property type="match status" value="1"/>
</dbReference>
<dbReference type="PANTHER" id="PTHR33175:SF5">
    <property type="entry name" value="INTEGRATION HOST FACTOR SUBUNIT BETA"/>
    <property type="match status" value="1"/>
</dbReference>
<comment type="caution">
    <text evidence="4">The sequence shown here is derived from an EMBL/GenBank/DDBJ whole genome shotgun (WGS) entry which is preliminary data.</text>
</comment>
<dbReference type="GO" id="GO:0030527">
    <property type="term" value="F:structural constituent of chromatin"/>
    <property type="evidence" value="ECO:0007669"/>
    <property type="project" value="InterPro"/>
</dbReference>
<dbReference type="GO" id="GO:0005829">
    <property type="term" value="C:cytosol"/>
    <property type="evidence" value="ECO:0007669"/>
    <property type="project" value="TreeGrafter"/>
</dbReference>
<evidence type="ECO:0000256" key="3">
    <source>
        <dbReference type="RuleBase" id="RU003939"/>
    </source>
</evidence>
<evidence type="ECO:0000256" key="1">
    <source>
        <dbReference type="ARBA" id="ARBA00010529"/>
    </source>
</evidence>
<dbReference type="InterPro" id="IPR010992">
    <property type="entry name" value="IHF-like_DNA-bd_dom_sf"/>
</dbReference>